<feature type="non-terminal residue" evidence="2">
    <location>
        <position position="53"/>
    </location>
</feature>
<evidence type="ECO:0000259" key="1">
    <source>
        <dbReference type="Pfam" id="PF12937"/>
    </source>
</evidence>
<feature type="non-terminal residue" evidence="2">
    <location>
        <position position="1"/>
    </location>
</feature>
<name>A0AAD4BG33_BOLED</name>
<reference evidence="2" key="1">
    <citation type="submission" date="2019-10" db="EMBL/GenBank/DDBJ databases">
        <authorList>
            <consortium name="DOE Joint Genome Institute"/>
            <person name="Kuo A."/>
            <person name="Miyauchi S."/>
            <person name="Kiss E."/>
            <person name="Drula E."/>
            <person name="Kohler A."/>
            <person name="Sanchez-Garcia M."/>
            <person name="Andreopoulos B."/>
            <person name="Barry K.W."/>
            <person name="Bonito G."/>
            <person name="Buee M."/>
            <person name="Carver A."/>
            <person name="Chen C."/>
            <person name="Cichocki N."/>
            <person name="Clum A."/>
            <person name="Culley D."/>
            <person name="Crous P.W."/>
            <person name="Fauchery L."/>
            <person name="Girlanda M."/>
            <person name="Hayes R."/>
            <person name="Keri Z."/>
            <person name="LaButti K."/>
            <person name="Lipzen A."/>
            <person name="Lombard V."/>
            <person name="Magnuson J."/>
            <person name="Maillard F."/>
            <person name="Morin E."/>
            <person name="Murat C."/>
            <person name="Nolan M."/>
            <person name="Ohm R."/>
            <person name="Pangilinan J."/>
            <person name="Pereira M."/>
            <person name="Perotto S."/>
            <person name="Peter M."/>
            <person name="Riley R."/>
            <person name="Sitrit Y."/>
            <person name="Stielow B."/>
            <person name="Szollosi G."/>
            <person name="Zifcakova L."/>
            <person name="Stursova M."/>
            <person name="Spatafora J.W."/>
            <person name="Tedersoo L."/>
            <person name="Vaario L.-M."/>
            <person name="Yamada A."/>
            <person name="Yan M."/>
            <person name="Wang P."/>
            <person name="Xu J."/>
            <person name="Bruns T."/>
            <person name="Baldrian P."/>
            <person name="Vilgalys R."/>
            <person name="Henrissat B."/>
            <person name="Grigoriev I.V."/>
            <person name="Hibbett D."/>
            <person name="Nagy L.G."/>
            <person name="Martin F.M."/>
        </authorList>
    </citation>
    <scope>NUCLEOTIDE SEQUENCE</scope>
    <source>
        <strain evidence="2">BED1</strain>
    </source>
</reference>
<comment type="caution">
    <text evidence="2">The sequence shown here is derived from an EMBL/GenBank/DDBJ whole genome shotgun (WGS) entry which is preliminary data.</text>
</comment>
<accession>A0AAD4BG33</accession>
<protein>
    <recommendedName>
        <fullName evidence="1">F-box domain-containing protein</fullName>
    </recommendedName>
</protein>
<keyword evidence="3" id="KW-1185">Reference proteome</keyword>
<dbReference type="Proteomes" id="UP001194468">
    <property type="component" value="Unassembled WGS sequence"/>
</dbReference>
<proteinExistence type="predicted"/>
<organism evidence="2 3">
    <name type="scientific">Boletus edulis BED1</name>
    <dbReference type="NCBI Taxonomy" id="1328754"/>
    <lineage>
        <taxon>Eukaryota</taxon>
        <taxon>Fungi</taxon>
        <taxon>Dikarya</taxon>
        <taxon>Basidiomycota</taxon>
        <taxon>Agaricomycotina</taxon>
        <taxon>Agaricomycetes</taxon>
        <taxon>Agaricomycetidae</taxon>
        <taxon>Boletales</taxon>
        <taxon>Boletineae</taxon>
        <taxon>Boletaceae</taxon>
        <taxon>Boletoideae</taxon>
        <taxon>Boletus</taxon>
    </lineage>
</organism>
<dbReference type="EMBL" id="WHUW01000089">
    <property type="protein sequence ID" value="KAF8426142.1"/>
    <property type="molecule type" value="Genomic_DNA"/>
</dbReference>
<gene>
    <name evidence="2" type="ORF">L210DRAFT_3335584</name>
</gene>
<feature type="domain" description="F-box" evidence="1">
    <location>
        <begin position="3"/>
        <end position="53"/>
    </location>
</feature>
<dbReference type="Gene3D" id="1.20.1280.50">
    <property type="match status" value="1"/>
</dbReference>
<dbReference type="AlphaFoldDB" id="A0AAD4BG33"/>
<evidence type="ECO:0000313" key="3">
    <source>
        <dbReference type="Proteomes" id="UP001194468"/>
    </source>
</evidence>
<sequence>PMQRLPVELHGRIFVECLPDGPYVEPASKEAPLLLVQVCRRWREVALQTPQLW</sequence>
<dbReference type="Pfam" id="PF12937">
    <property type="entry name" value="F-box-like"/>
    <property type="match status" value="1"/>
</dbReference>
<reference evidence="2" key="2">
    <citation type="journal article" date="2020" name="Nat. Commun.">
        <title>Large-scale genome sequencing of mycorrhizal fungi provides insights into the early evolution of symbiotic traits.</title>
        <authorList>
            <person name="Miyauchi S."/>
            <person name="Kiss E."/>
            <person name="Kuo A."/>
            <person name="Drula E."/>
            <person name="Kohler A."/>
            <person name="Sanchez-Garcia M."/>
            <person name="Morin E."/>
            <person name="Andreopoulos B."/>
            <person name="Barry K.W."/>
            <person name="Bonito G."/>
            <person name="Buee M."/>
            <person name="Carver A."/>
            <person name="Chen C."/>
            <person name="Cichocki N."/>
            <person name="Clum A."/>
            <person name="Culley D."/>
            <person name="Crous P.W."/>
            <person name="Fauchery L."/>
            <person name="Girlanda M."/>
            <person name="Hayes R.D."/>
            <person name="Keri Z."/>
            <person name="LaButti K."/>
            <person name="Lipzen A."/>
            <person name="Lombard V."/>
            <person name="Magnuson J."/>
            <person name="Maillard F."/>
            <person name="Murat C."/>
            <person name="Nolan M."/>
            <person name="Ohm R.A."/>
            <person name="Pangilinan J."/>
            <person name="Pereira M.F."/>
            <person name="Perotto S."/>
            <person name="Peter M."/>
            <person name="Pfister S."/>
            <person name="Riley R."/>
            <person name="Sitrit Y."/>
            <person name="Stielow J.B."/>
            <person name="Szollosi G."/>
            <person name="Zifcakova L."/>
            <person name="Stursova M."/>
            <person name="Spatafora J.W."/>
            <person name="Tedersoo L."/>
            <person name="Vaario L.M."/>
            <person name="Yamada A."/>
            <person name="Yan M."/>
            <person name="Wang P."/>
            <person name="Xu J."/>
            <person name="Bruns T."/>
            <person name="Baldrian P."/>
            <person name="Vilgalys R."/>
            <person name="Dunand C."/>
            <person name="Henrissat B."/>
            <person name="Grigoriev I.V."/>
            <person name="Hibbett D."/>
            <person name="Nagy L.G."/>
            <person name="Martin F.M."/>
        </authorList>
    </citation>
    <scope>NUCLEOTIDE SEQUENCE</scope>
    <source>
        <strain evidence="2">BED1</strain>
    </source>
</reference>
<evidence type="ECO:0000313" key="2">
    <source>
        <dbReference type="EMBL" id="KAF8426142.1"/>
    </source>
</evidence>
<dbReference type="InterPro" id="IPR001810">
    <property type="entry name" value="F-box_dom"/>
</dbReference>